<dbReference type="EMBL" id="QUWK01000007">
    <property type="protein sequence ID" value="RFU94738.1"/>
    <property type="molecule type" value="Genomic_DNA"/>
</dbReference>
<keyword evidence="2" id="KW-1185">Reference proteome</keyword>
<protein>
    <submittedName>
        <fullName evidence="1">Uncharacterized protein</fullName>
    </submittedName>
</protein>
<reference evidence="1 2" key="2">
    <citation type="submission" date="2018-09" db="EMBL/GenBank/DDBJ databases">
        <title>Genome of Sphaerochaeta halotolerans strain 4-11.</title>
        <authorList>
            <person name="Nazina T.N."/>
            <person name="Sokolova D.S."/>
        </authorList>
    </citation>
    <scope>NUCLEOTIDE SEQUENCE [LARGE SCALE GENOMIC DNA]</scope>
    <source>
        <strain evidence="1 2">4-11</strain>
    </source>
</reference>
<evidence type="ECO:0000313" key="2">
    <source>
        <dbReference type="Proteomes" id="UP000264002"/>
    </source>
</evidence>
<proteinExistence type="predicted"/>
<dbReference type="InterPro" id="IPR045865">
    <property type="entry name" value="ACT-like_dom_sf"/>
</dbReference>
<dbReference type="Gene3D" id="3.40.1020.10">
    <property type="entry name" value="Biosynthetic Threonine Deaminase, Domain 3"/>
    <property type="match status" value="1"/>
</dbReference>
<reference evidence="2" key="1">
    <citation type="submission" date="2018-08" db="EMBL/GenBank/DDBJ databases">
        <authorList>
            <person name="Grouzdev D.S."/>
            <person name="Krutkina M.S."/>
        </authorList>
    </citation>
    <scope>NUCLEOTIDE SEQUENCE [LARGE SCALE GENOMIC DNA]</scope>
    <source>
        <strain evidence="2">4-11</strain>
    </source>
</reference>
<sequence length="60" mass="6679">MPWGIDTFHYRNAASDTGNVLVTGFETTSQDALELALSEAGYTWSWVSDDLVVRTYFGES</sequence>
<dbReference type="InterPro" id="IPR038110">
    <property type="entry name" value="TD_ACT-like_sf"/>
</dbReference>
<name>A0A372MH74_9SPIR</name>
<evidence type="ECO:0000313" key="1">
    <source>
        <dbReference type="EMBL" id="RFU94738.1"/>
    </source>
</evidence>
<dbReference type="AlphaFoldDB" id="A0A372MH74"/>
<dbReference type="OrthoDB" id="9811476at2"/>
<comment type="caution">
    <text evidence="1">The sequence shown here is derived from an EMBL/GenBank/DDBJ whole genome shotgun (WGS) entry which is preliminary data.</text>
</comment>
<accession>A0A372MH74</accession>
<dbReference type="SUPFAM" id="SSF55021">
    <property type="entry name" value="ACT-like"/>
    <property type="match status" value="1"/>
</dbReference>
<dbReference type="Proteomes" id="UP000264002">
    <property type="component" value="Unassembled WGS sequence"/>
</dbReference>
<dbReference type="RefSeq" id="WP_117330434.1">
    <property type="nucleotide sequence ID" value="NZ_QUWK01000007.1"/>
</dbReference>
<organism evidence="1 2">
    <name type="scientific">Sphaerochaeta halotolerans</name>
    <dbReference type="NCBI Taxonomy" id="2293840"/>
    <lineage>
        <taxon>Bacteria</taxon>
        <taxon>Pseudomonadati</taxon>
        <taxon>Spirochaetota</taxon>
        <taxon>Spirochaetia</taxon>
        <taxon>Spirochaetales</taxon>
        <taxon>Sphaerochaetaceae</taxon>
        <taxon>Sphaerochaeta</taxon>
    </lineage>
</organism>
<gene>
    <name evidence="1" type="ORF">DYP60_07735</name>
</gene>